<comment type="pathway">
    <text evidence="4">Amino-sugar metabolism; N-acetylneuraminate degradation; D-fructose 6-phosphate from N-acetylneuraminate: step 5/5.</text>
</comment>
<evidence type="ECO:0000313" key="7">
    <source>
        <dbReference type="Proteomes" id="UP000245590"/>
    </source>
</evidence>
<accession>A0A2U2RM80</accession>
<proteinExistence type="inferred from homology"/>
<dbReference type="EMBL" id="QFKX01000002">
    <property type="protein sequence ID" value="PWH06979.1"/>
    <property type="molecule type" value="Genomic_DNA"/>
</dbReference>
<keyword evidence="4" id="KW-0021">Allosteric enzyme</keyword>
<evidence type="ECO:0000256" key="1">
    <source>
        <dbReference type="ARBA" id="ARBA00000644"/>
    </source>
</evidence>
<dbReference type="GO" id="GO:0042802">
    <property type="term" value="F:identical protein binding"/>
    <property type="evidence" value="ECO:0007669"/>
    <property type="project" value="TreeGrafter"/>
</dbReference>
<dbReference type="PANTHER" id="PTHR11280:SF5">
    <property type="entry name" value="GLUCOSAMINE-6-PHOSPHATE ISOMERASE"/>
    <property type="match status" value="1"/>
</dbReference>
<dbReference type="InterPro" id="IPR037171">
    <property type="entry name" value="NagB/RpiA_transferase-like"/>
</dbReference>
<comment type="function">
    <text evidence="4">Catalyzes the reversible isomerization-deamination of glucosamine 6-phosphate (GlcN6P) to form fructose 6-phosphate (Fru6P) and ammonium ion.</text>
</comment>
<dbReference type="HAMAP" id="MF_01241">
    <property type="entry name" value="GlcN6P_deamin"/>
    <property type="match status" value="1"/>
</dbReference>
<dbReference type="PROSITE" id="PS01161">
    <property type="entry name" value="GLC_GALNAC_ISOMERASE"/>
    <property type="match status" value="1"/>
</dbReference>
<keyword evidence="2 4" id="KW-0378">Hydrolase</keyword>
<comment type="catalytic activity">
    <reaction evidence="1 4">
        <text>alpha-D-glucosamine 6-phosphate + H2O = beta-D-fructose 6-phosphate + NH4(+)</text>
        <dbReference type="Rhea" id="RHEA:12172"/>
        <dbReference type="ChEBI" id="CHEBI:15377"/>
        <dbReference type="ChEBI" id="CHEBI:28938"/>
        <dbReference type="ChEBI" id="CHEBI:57634"/>
        <dbReference type="ChEBI" id="CHEBI:75989"/>
        <dbReference type="EC" id="3.5.99.6"/>
    </reaction>
</comment>
<dbReference type="NCBIfam" id="TIGR00502">
    <property type="entry name" value="nagB"/>
    <property type="match status" value="1"/>
</dbReference>
<dbReference type="CDD" id="cd01399">
    <property type="entry name" value="GlcN6P_deaminase"/>
    <property type="match status" value="1"/>
</dbReference>
<feature type="site" description="Part of the allosteric site" evidence="4">
    <location>
        <position position="157"/>
    </location>
</feature>
<feature type="active site" description="For ring-opening step" evidence="4">
    <location>
        <position position="138"/>
    </location>
</feature>
<feature type="site" description="Part of the allosteric site" evidence="4">
    <location>
        <position position="158"/>
    </location>
</feature>
<dbReference type="InterPro" id="IPR004547">
    <property type="entry name" value="Glucosamine6P_isomerase"/>
</dbReference>
<evidence type="ECO:0000259" key="5">
    <source>
        <dbReference type="Pfam" id="PF01182"/>
    </source>
</evidence>
<organism evidence="6 7">
    <name type="scientific">Brachybacterium endophyticum</name>
    <dbReference type="NCBI Taxonomy" id="2182385"/>
    <lineage>
        <taxon>Bacteria</taxon>
        <taxon>Bacillati</taxon>
        <taxon>Actinomycetota</taxon>
        <taxon>Actinomycetes</taxon>
        <taxon>Micrococcales</taxon>
        <taxon>Dermabacteraceae</taxon>
        <taxon>Brachybacterium</taxon>
    </lineage>
</organism>
<dbReference type="OrthoDB" id="9791139at2"/>
<comment type="caution">
    <text evidence="6">The sequence shown here is derived from an EMBL/GenBank/DDBJ whole genome shotgun (WGS) entry which is preliminary data.</text>
</comment>
<name>A0A2U2RM80_9MICO</name>
<dbReference type="GO" id="GO:0006043">
    <property type="term" value="P:glucosamine catabolic process"/>
    <property type="evidence" value="ECO:0007669"/>
    <property type="project" value="TreeGrafter"/>
</dbReference>
<dbReference type="EC" id="3.5.99.6" evidence="4"/>
<keyword evidence="3 4" id="KW-0119">Carbohydrate metabolism</keyword>
<dbReference type="GO" id="GO:0004342">
    <property type="term" value="F:glucosamine-6-phosphate deaminase activity"/>
    <property type="evidence" value="ECO:0007669"/>
    <property type="project" value="UniProtKB-UniRule"/>
</dbReference>
<dbReference type="Proteomes" id="UP000245590">
    <property type="component" value="Unassembled WGS sequence"/>
</dbReference>
<dbReference type="UniPathway" id="UPA00629">
    <property type="reaction ID" value="UER00684"/>
</dbReference>
<comment type="similarity">
    <text evidence="4">Belongs to the glucosamine/galactosamine-6-phosphate isomerase family. NagB subfamily.</text>
</comment>
<protein>
    <recommendedName>
        <fullName evidence="4">Glucosamine-6-phosphate deaminase</fullName>
        <ecNumber evidence="4">3.5.99.6</ecNumber>
    </recommendedName>
    <alternativeName>
        <fullName evidence="4">GlcN6P deaminase</fullName>
        <shortName evidence="4">GNPDA</shortName>
    </alternativeName>
    <alternativeName>
        <fullName evidence="4">Glucosamine-6-phosphate isomerase</fullName>
    </alternativeName>
</protein>
<reference evidence="6 7" key="1">
    <citation type="submission" date="2018-05" db="EMBL/GenBank/DDBJ databases">
        <title>Brachybacterium sp. M1HQ-2T, whole genome shotgun sequence.</title>
        <authorList>
            <person name="Tuo L."/>
        </authorList>
    </citation>
    <scope>NUCLEOTIDE SEQUENCE [LARGE SCALE GENOMIC DNA]</scope>
    <source>
        <strain evidence="6 7">M1HQ-2</strain>
    </source>
</reference>
<keyword evidence="7" id="KW-1185">Reference proteome</keyword>
<dbReference type="NCBIfam" id="NF001684">
    <property type="entry name" value="PRK00443.1-4"/>
    <property type="match status" value="1"/>
</dbReference>
<feature type="site" description="Part of the allosteric site" evidence="4">
    <location>
        <position position="155"/>
    </location>
</feature>
<feature type="domain" description="Glucosamine/galactosamine-6-phosphate isomerase" evidence="5">
    <location>
        <begin position="9"/>
        <end position="227"/>
    </location>
</feature>
<dbReference type="SUPFAM" id="SSF100950">
    <property type="entry name" value="NagB/RpiA/CoA transferase-like"/>
    <property type="match status" value="1"/>
</dbReference>
<feature type="site" description="Part of the allosteric site" evidence="4">
    <location>
        <position position="148"/>
    </location>
</feature>
<dbReference type="FunFam" id="3.40.50.1360:FF:000003">
    <property type="entry name" value="Glucosamine-6-phosphate deaminase"/>
    <property type="match status" value="1"/>
</dbReference>
<dbReference type="PANTHER" id="PTHR11280">
    <property type="entry name" value="GLUCOSAMINE-6-PHOSPHATE ISOMERASE"/>
    <property type="match status" value="1"/>
</dbReference>
<evidence type="ECO:0000256" key="3">
    <source>
        <dbReference type="ARBA" id="ARBA00023277"/>
    </source>
</evidence>
<dbReference type="AlphaFoldDB" id="A0A2U2RM80"/>
<feature type="active site" description="Proton acceptor; for ring-opening step" evidence="4">
    <location>
        <position position="140"/>
    </location>
</feature>
<dbReference type="GO" id="GO:0005975">
    <property type="term" value="P:carbohydrate metabolic process"/>
    <property type="evidence" value="ECO:0007669"/>
    <property type="project" value="InterPro"/>
</dbReference>
<feature type="active site" description="Proton acceptor; for enolization step" evidence="4">
    <location>
        <position position="69"/>
    </location>
</feature>
<dbReference type="Pfam" id="PF01182">
    <property type="entry name" value="Glucosamine_iso"/>
    <property type="match status" value="1"/>
</dbReference>
<evidence type="ECO:0000256" key="4">
    <source>
        <dbReference type="HAMAP-Rule" id="MF_01241"/>
    </source>
</evidence>
<evidence type="ECO:0000313" key="6">
    <source>
        <dbReference type="EMBL" id="PWH06979.1"/>
    </source>
</evidence>
<feature type="active site" description="For ring-opening step" evidence="4">
    <location>
        <position position="145"/>
    </location>
</feature>
<dbReference type="InterPro" id="IPR018321">
    <property type="entry name" value="Glucosamine6P_isomerase_CS"/>
</dbReference>
<comment type="caution">
    <text evidence="4">Lacks conserved residue(s) required for the propagation of feature annotation.</text>
</comment>
<dbReference type="GO" id="GO:0006046">
    <property type="term" value="P:N-acetylglucosamine catabolic process"/>
    <property type="evidence" value="ECO:0007669"/>
    <property type="project" value="UniProtKB-UniRule"/>
</dbReference>
<gene>
    <name evidence="4 6" type="primary">nagB</name>
    <name evidence="6" type="ORF">DEO23_08830</name>
</gene>
<comment type="activity regulation">
    <text evidence="4">Allosterically activated by N-acetylglucosamine 6-phosphate (GlcNAc6P).</text>
</comment>
<dbReference type="GO" id="GO:0019262">
    <property type="term" value="P:N-acetylneuraminate catabolic process"/>
    <property type="evidence" value="ECO:0007669"/>
    <property type="project" value="UniProtKB-UniRule"/>
</dbReference>
<dbReference type="GO" id="GO:0005737">
    <property type="term" value="C:cytoplasm"/>
    <property type="evidence" value="ECO:0007669"/>
    <property type="project" value="TreeGrafter"/>
</dbReference>
<dbReference type="Gene3D" id="3.40.50.1360">
    <property type="match status" value="1"/>
</dbReference>
<dbReference type="InterPro" id="IPR006148">
    <property type="entry name" value="Glc/Gal-6P_isomerase"/>
</dbReference>
<dbReference type="RefSeq" id="WP_109275576.1">
    <property type="nucleotide sequence ID" value="NZ_QFKX01000002.1"/>
</dbReference>
<sequence length="261" mass="28482">MEIIIAKDAEQAASLVADRFEEVLRERGTEGAVLGLATGSSPVATYRELIARHRGSGLSFAAARAFLLDEYIGLPADHEQSYHRFIRENFTAHVDIPDQLVLSPDGEAPDPRAEAVRYDASIAEAGGVDIQILGIGANGHIGFNEPSSSFASRTRVKTLTEQTVKDNSRFFSSPEEVPIHVLTQGLETIREARQIVLIATGEGKAQAVHSMVEGPVSAECPASILQMHPRVTIVVDEDAARHLTHTDYYRFIQAQKGRLSR</sequence>
<evidence type="ECO:0000256" key="2">
    <source>
        <dbReference type="ARBA" id="ARBA00022801"/>
    </source>
</evidence>